<keyword evidence="1" id="KW-0732">Signal</keyword>
<organism evidence="2 3">
    <name type="scientific">Psychrobacter immobilis</name>
    <dbReference type="NCBI Taxonomy" id="498"/>
    <lineage>
        <taxon>Bacteria</taxon>
        <taxon>Pseudomonadati</taxon>
        <taxon>Pseudomonadota</taxon>
        <taxon>Gammaproteobacteria</taxon>
        <taxon>Moraxellales</taxon>
        <taxon>Moraxellaceae</taxon>
        <taxon>Psychrobacter</taxon>
    </lineage>
</organism>
<accession>A0A2V2A4K4</accession>
<comment type="caution">
    <text evidence="2">The sequence shown here is derived from an EMBL/GenBank/DDBJ whole genome shotgun (WGS) entry which is preliminary data.</text>
</comment>
<evidence type="ECO:0000313" key="3">
    <source>
        <dbReference type="Proteomes" id="UP000245655"/>
    </source>
</evidence>
<dbReference type="RefSeq" id="WP_109590248.1">
    <property type="nucleotide sequence ID" value="NZ_CAJGZY010000003.1"/>
</dbReference>
<evidence type="ECO:0000313" key="2">
    <source>
        <dbReference type="EMBL" id="PWK14093.1"/>
    </source>
</evidence>
<dbReference type="Proteomes" id="UP000245655">
    <property type="component" value="Unassembled WGS sequence"/>
</dbReference>
<protein>
    <submittedName>
        <fullName evidence="2">Uncharacterized protein</fullName>
    </submittedName>
</protein>
<gene>
    <name evidence="2" type="ORF">C8D84_103117</name>
</gene>
<keyword evidence="3" id="KW-1185">Reference proteome</keyword>
<feature type="signal peptide" evidence="1">
    <location>
        <begin position="1"/>
        <end position="19"/>
    </location>
</feature>
<proteinExistence type="predicted"/>
<dbReference type="GeneID" id="60254567"/>
<name>A0A2V2A4K4_PSYIM</name>
<dbReference type="EMBL" id="QGGM01000003">
    <property type="protein sequence ID" value="PWK14093.1"/>
    <property type="molecule type" value="Genomic_DNA"/>
</dbReference>
<sequence length="154" mass="17775">MKMLFVLFCLLGSSQLAMARDYCNGRFTYCVDVPNQLTWLPEADNGDGRHFKLPNSNATILVFGSNTPTVFFYTDSDYLEEKQHRYKTGMTVTYELLKDKTYTASGYRKDGQVFYHVIKVKDGQEAVLHLNYPESEKTKMTSIVKQMARSFKIH</sequence>
<dbReference type="AlphaFoldDB" id="A0A2V2A4K4"/>
<evidence type="ECO:0000256" key="1">
    <source>
        <dbReference type="SAM" id="SignalP"/>
    </source>
</evidence>
<reference evidence="2 3" key="1">
    <citation type="submission" date="2018-05" db="EMBL/GenBank/DDBJ databases">
        <title>Genomic Encyclopedia of Type Strains, Phase IV (KMG-IV): sequencing the most valuable type-strain genomes for metagenomic binning, comparative biology and taxonomic classification.</title>
        <authorList>
            <person name="Goeker M."/>
        </authorList>
    </citation>
    <scope>NUCLEOTIDE SEQUENCE [LARGE SCALE GENOMIC DNA]</scope>
    <source>
        <strain evidence="2 3">DSM 7229</strain>
    </source>
</reference>
<feature type="chain" id="PRO_5015965850" evidence="1">
    <location>
        <begin position="20"/>
        <end position="154"/>
    </location>
</feature>